<keyword evidence="2" id="KW-0677">Repeat</keyword>
<evidence type="ECO:0000256" key="1">
    <source>
        <dbReference type="ARBA" id="ARBA00022614"/>
    </source>
</evidence>
<dbReference type="Gene3D" id="3.80.10.10">
    <property type="entry name" value="Ribonuclease Inhibitor"/>
    <property type="match status" value="1"/>
</dbReference>
<sequence length="173" mass="19856">MLKGGRCFLFIIPNKWSTHVLPQCVILLQGIVASLKELRADYNRLIAVETIEMLEVLSMRYNNIKQLPTTMTSLTNLKELDANFNELEYLRQSLCFATTHVKMNIGNNFADLRSLPRSIGNLEMLEELNISNNQIWVLPDSFRMLTRLQVLRMEENPLEVPPRSGSLLHAPCL</sequence>
<comment type="caution">
    <text evidence="3">The sequence shown here is derived from an EMBL/GenBank/DDBJ whole genome shotgun (WGS) entry which is preliminary data.</text>
</comment>
<dbReference type="PANTHER" id="PTHR48051">
    <property type="match status" value="1"/>
</dbReference>
<gene>
    <name evidence="3" type="ORF">F3Y22_tig00110059pilonHSYRG00155</name>
</gene>
<reference evidence="3" key="1">
    <citation type="submission" date="2019-09" db="EMBL/GenBank/DDBJ databases">
        <title>Draft genome information of white flower Hibiscus syriacus.</title>
        <authorList>
            <person name="Kim Y.-M."/>
        </authorList>
    </citation>
    <scope>NUCLEOTIDE SEQUENCE [LARGE SCALE GENOMIC DNA]</scope>
    <source>
        <strain evidence="3">YM2019G1</strain>
    </source>
</reference>
<dbReference type="InterPro" id="IPR050216">
    <property type="entry name" value="LRR_domain-containing"/>
</dbReference>
<accession>A0A6A3BM47</accession>
<dbReference type="InterPro" id="IPR001611">
    <property type="entry name" value="Leu-rich_rpt"/>
</dbReference>
<protein>
    <submittedName>
        <fullName evidence="3">Uncharacterized protein</fullName>
    </submittedName>
</protein>
<evidence type="ECO:0000313" key="4">
    <source>
        <dbReference type="Proteomes" id="UP000436088"/>
    </source>
</evidence>
<name>A0A6A3BM47_HIBSY</name>
<keyword evidence="1" id="KW-0433">Leucine-rich repeat</keyword>
<dbReference type="AlphaFoldDB" id="A0A6A3BM47"/>
<organism evidence="3 4">
    <name type="scientific">Hibiscus syriacus</name>
    <name type="common">Rose of Sharon</name>
    <dbReference type="NCBI Taxonomy" id="106335"/>
    <lineage>
        <taxon>Eukaryota</taxon>
        <taxon>Viridiplantae</taxon>
        <taxon>Streptophyta</taxon>
        <taxon>Embryophyta</taxon>
        <taxon>Tracheophyta</taxon>
        <taxon>Spermatophyta</taxon>
        <taxon>Magnoliopsida</taxon>
        <taxon>eudicotyledons</taxon>
        <taxon>Gunneridae</taxon>
        <taxon>Pentapetalae</taxon>
        <taxon>rosids</taxon>
        <taxon>malvids</taxon>
        <taxon>Malvales</taxon>
        <taxon>Malvaceae</taxon>
        <taxon>Malvoideae</taxon>
        <taxon>Hibiscus</taxon>
    </lineage>
</organism>
<dbReference type="EMBL" id="VEPZ02000831">
    <property type="protein sequence ID" value="KAE8717137.1"/>
    <property type="molecule type" value="Genomic_DNA"/>
</dbReference>
<dbReference type="PANTHER" id="PTHR48051:SF1">
    <property type="entry name" value="RAS SUPPRESSOR PROTEIN 1"/>
    <property type="match status" value="1"/>
</dbReference>
<dbReference type="GO" id="GO:0005737">
    <property type="term" value="C:cytoplasm"/>
    <property type="evidence" value="ECO:0007669"/>
    <property type="project" value="TreeGrafter"/>
</dbReference>
<dbReference type="InterPro" id="IPR032675">
    <property type="entry name" value="LRR_dom_sf"/>
</dbReference>
<proteinExistence type="predicted"/>
<evidence type="ECO:0000256" key="2">
    <source>
        <dbReference type="ARBA" id="ARBA00022737"/>
    </source>
</evidence>
<dbReference type="SMART" id="SM00369">
    <property type="entry name" value="LRR_TYP"/>
    <property type="match status" value="4"/>
</dbReference>
<dbReference type="Pfam" id="PF00560">
    <property type="entry name" value="LRR_1"/>
    <property type="match status" value="1"/>
</dbReference>
<dbReference type="InterPro" id="IPR003591">
    <property type="entry name" value="Leu-rich_rpt_typical-subtyp"/>
</dbReference>
<dbReference type="SUPFAM" id="SSF52058">
    <property type="entry name" value="L domain-like"/>
    <property type="match status" value="1"/>
</dbReference>
<dbReference type="PROSITE" id="PS51450">
    <property type="entry name" value="LRR"/>
    <property type="match status" value="1"/>
</dbReference>
<dbReference type="Proteomes" id="UP000436088">
    <property type="component" value="Unassembled WGS sequence"/>
</dbReference>
<evidence type="ECO:0000313" key="3">
    <source>
        <dbReference type="EMBL" id="KAE8717137.1"/>
    </source>
</evidence>
<keyword evidence="4" id="KW-1185">Reference proteome</keyword>